<evidence type="ECO:0000313" key="1">
    <source>
        <dbReference type="EMBL" id="KAF9784404.1"/>
    </source>
</evidence>
<dbReference type="OrthoDB" id="3235759at2759"/>
<proteinExistence type="predicted"/>
<dbReference type="Proteomes" id="UP000736335">
    <property type="component" value="Unassembled WGS sequence"/>
</dbReference>
<reference evidence="1" key="1">
    <citation type="journal article" date="2020" name="Nat. Commun.">
        <title>Large-scale genome sequencing of mycorrhizal fungi provides insights into the early evolution of symbiotic traits.</title>
        <authorList>
            <person name="Miyauchi S."/>
            <person name="Kiss E."/>
            <person name="Kuo A."/>
            <person name="Drula E."/>
            <person name="Kohler A."/>
            <person name="Sanchez-Garcia M."/>
            <person name="Morin E."/>
            <person name="Andreopoulos B."/>
            <person name="Barry K.W."/>
            <person name="Bonito G."/>
            <person name="Buee M."/>
            <person name="Carver A."/>
            <person name="Chen C."/>
            <person name="Cichocki N."/>
            <person name="Clum A."/>
            <person name="Culley D."/>
            <person name="Crous P.W."/>
            <person name="Fauchery L."/>
            <person name="Girlanda M."/>
            <person name="Hayes R.D."/>
            <person name="Keri Z."/>
            <person name="LaButti K."/>
            <person name="Lipzen A."/>
            <person name="Lombard V."/>
            <person name="Magnuson J."/>
            <person name="Maillard F."/>
            <person name="Murat C."/>
            <person name="Nolan M."/>
            <person name="Ohm R.A."/>
            <person name="Pangilinan J."/>
            <person name="Pereira M.F."/>
            <person name="Perotto S."/>
            <person name="Peter M."/>
            <person name="Pfister S."/>
            <person name="Riley R."/>
            <person name="Sitrit Y."/>
            <person name="Stielow J.B."/>
            <person name="Szollosi G."/>
            <person name="Zifcakova L."/>
            <person name="Stursova M."/>
            <person name="Spatafora J.W."/>
            <person name="Tedersoo L."/>
            <person name="Vaario L.M."/>
            <person name="Yamada A."/>
            <person name="Yan M."/>
            <person name="Wang P."/>
            <person name="Xu J."/>
            <person name="Bruns T."/>
            <person name="Baldrian P."/>
            <person name="Vilgalys R."/>
            <person name="Dunand C."/>
            <person name="Henrissat B."/>
            <person name="Grigoriev I.V."/>
            <person name="Hibbett D."/>
            <person name="Nagy L.G."/>
            <person name="Martin F.M."/>
        </authorList>
    </citation>
    <scope>NUCLEOTIDE SEQUENCE</scope>
    <source>
        <strain evidence="1">UH-Tt-Lm1</strain>
    </source>
</reference>
<name>A0A9P6L6I2_9AGAM</name>
<reference evidence="1" key="2">
    <citation type="submission" date="2020-11" db="EMBL/GenBank/DDBJ databases">
        <authorList>
            <consortium name="DOE Joint Genome Institute"/>
            <person name="Kuo A."/>
            <person name="Miyauchi S."/>
            <person name="Kiss E."/>
            <person name="Drula E."/>
            <person name="Kohler A."/>
            <person name="Sanchez-Garcia M."/>
            <person name="Andreopoulos B."/>
            <person name="Barry K.W."/>
            <person name="Bonito G."/>
            <person name="Buee M."/>
            <person name="Carver A."/>
            <person name="Chen C."/>
            <person name="Cichocki N."/>
            <person name="Clum A."/>
            <person name="Culley D."/>
            <person name="Crous P.W."/>
            <person name="Fauchery L."/>
            <person name="Girlanda M."/>
            <person name="Hayes R."/>
            <person name="Keri Z."/>
            <person name="Labutti K."/>
            <person name="Lipzen A."/>
            <person name="Lombard V."/>
            <person name="Magnuson J."/>
            <person name="Maillard F."/>
            <person name="Morin E."/>
            <person name="Murat C."/>
            <person name="Nolan M."/>
            <person name="Ohm R."/>
            <person name="Pangilinan J."/>
            <person name="Pereira M."/>
            <person name="Perotto S."/>
            <person name="Peter M."/>
            <person name="Riley R."/>
            <person name="Sitrit Y."/>
            <person name="Stielow B."/>
            <person name="Szollosi G."/>
            <person name="Zifcakova L."/>
            <person name="Stursova M."/>
            <person name="Spatafora J.W."/>
            <person name="Tedersoo L."/>
            <person name="Vaario L.-M."/>
            <person name="Yamada A."/>
            <person name="Yan M."/>
            <person name="Wang P."/>
            <person name="Xu J."/>
            <person name="Bruns T."/>
            <person name="Baldrian P."/>
            <person name="Vilgalys R."/>
            <person name="Henrissat B."/>
            <person name="Grigoriev I.V."/>
            <person name="Hibbett D."/>
            <person name="Nagy L.G."/>
            <person name="Martin F.M."/>
        </authorList>
    </citation>
    <scope>NUCLEOTIDE SEQUENCE</scope>
    <source>
        <strain evidence="1">UH-Tt-Lm1</strain>
    </source>
</reference>
<accession>A0A9P6L6I2</accession>
<evidence type="ECO:0000313" key="2">
    <source>
        <dbReference type="Proteomes" id="UP000736335"/>
    </source>
</evidence>
<gene>
    <name evidence="1" type="ORF">BJ322DRAFT_1064553</name>
</gene>
<comment type="caution">
    <text evidence="1">The sequence shown here is derived from an EMBL/GenBank/DDBJ whole genome shotgun (WGS) entry which is preliminary data.</text>
</comment>
<dbReference type="EMBL" id="WIUZ02000008">
    <property type="protein sequence ID" value="KAF9784404.1"/>
    <property type="molecule type" value="Genomic_DNA"/>
</dbReference>
<dbReference type="AlphaFoldDB" id="A0A9P6L6I2"/>
<protein>
    <submittedName>
        <fullName evidence="1">Uncharacterized protein</fullName>
    </submittedName>
</protein>
<keyword evidence="2" id="KW-1185">Reference proteome</keyword>
<organism evidence="1 2">
    <name type="scientific">Thelephora terrestris</name>
    <dbReference type="NCBI Taxonomy" id="56493"/>
    <lineage>
        <taxon>Eukaryota</taxon>
        <taxon>Fungi</taxon>
        <taxon>Dikarya</taxon>
        <taxon>Basidiomycota</taxon>
        <taxon>Agaricomycotina</taxon>
        <taxon>Agaricomycetes</taxon>
        <taxon>Thelephorales</taxon>
        <taxon>Thelephoraceae</taxon>
        <taxon>Thelephora</taxon>
    </lineage>
</organism>
<sequence length="229" mass="25521">MSQNTQLPSSSSQKDTAALVTSSIALNSHLINRSLDGLLEVLSSDKVGDWDIGVPLDRIGQELDSLVLTRGKDEEEIRSLLQSVLDQEVVEYLTLEIQKRADEYINQKVSGLVESFLDVYVPKSLRERVEGSCDELGAVHVQLHNIEARRQNASIKTMRHLEVPIRHILNEAGGKSELSPPSVGQLLELDDKELSALVMFYGKGNSGKKCDDINWYLKFSGVTFRYVHG</sequence>